<dbReference type="SUPFAM" id="SSF55418">
    <property type="entry name" value="eIF4e-like"/>
    <property type="match status" value="1"/>
</dbReference>
<gene>
    <name evidence="2" type="ORF">BN7_2898</name>
</gene>
<evidence type="ECO:0000313" key="2">
    <source>
        <dbReference type="EMBL" id="CCH43350.1"/>
    </source>
</evidence>
<dbReference type="Gene3D" id="3.30.760.10">
    <property type="entry name" value="RNA Cap, Translation Initiation Factor Eif4e"/>
    <property type="match status" value="1"/>
</dbReference>
<evidence type="ECO:0000256" key="1">
    <source>
        <dbReference type="SAM" id="MobiDB-lite"/>
    </source>
</evidence>
<dbReference type="Proteomes" id="UP000009328">
    <property type="component" value="Unassembled WGS sequence"/>
</dbReference>
<proteinExistence type="predicted"/>
<dbReference type="HOGENOM" id="CLU_1200628_0_0_1"/>
<feature type="region of interest" description="Disordered" evidence="1">
    <location>
        <begin position="1"/>
        <end position="20"/>
    </location>
</feature>
<dbReference type="AlphaFoldDB" id="K0KE29"/>
<protein>
    <submittedName>
        <fullName evidence="2">Uncharacterized protein</fullName>
    </submittedName>
</protein>
<dbReference type="InterPro" id="IPR023398">
    <property type="entry name" value="TIF_eIF4e-like"/>
</dbReference>
<comment type="caution">
    <text evidence="2">The sequence shown here is derived from an EMBL/GenBank/DDBJ whole genome shotgun (WGS) entry which is preliminary data.</text>
</comment>
<dbReference type="InParanoid" id="K0KE29"/>
<evidence type="ECO:0000313" key="3">
    <source>
        <dbReference type="Proteomes" id="UP000009328"/>
    </source>
</evidence>
<name>K0KE29_WICCF</name>
<sequence length="231" mass="26775">MEFMDPSVLPPSRPGTSNSTTYVFNEVKQRRRLHLDHSIENKIVSMCFIFSWIVFEILTSLNFQELNETIIAYKRQIKDQSETFQVHIFKDGVKPKKTSESLNNGGIIALQVSLNRGYKLWKNILRIELDDQFQHNEDPKVFKLKNMINGISFILKDVVMTRDSNSSLTDKKVVLLKLWLQPLKPMKKIPKETSVALCHLLEENFDLSLQSCITTAKFIDNSTSEIYKIFS</sequence>
<accession>K0KE29</accession>
<reference evidence="2 3" key="1">
    <citation type="journal article" date="2012" name="Eukaryot. Cell">
        <title>Draft genome sequence of Wickerhamomyces ciferrii NRRL Y-1031 F-60-10.</title>
        <authorList>
            <person name="Schneider J."/>
            <person name="Andrea H."/>
            <person name="Blom J."/>
            <person name="Jaenicke S."/>
            <person name="Ruckert C."/>
            <person name="Schorsch C."/>
            <person name="Szczepanowski R."/>
            <person name="Farwick M."/>
            <person name="Goesmann A."/>
            <person name="Puhler A."/>
            <person name="Schaffer S."/>
            <person name="Tauch A."/>
            <person name="Kohler T."/>
            <person name="Brinkrolf K."/>
        </authorList>
    </citation>
    <scope>NUCLEOTIDE SEQUENCE [LARGE SCALE GENOMIC DNA]</scope>
    <source>
        <strain evidence="3">ATCC 14091 / BCRC 22168 / CBS 111 / JCM 3599 / NBRC 0793 / NRRL Y-1031 F-60-10</strain>
    </source>
</reference>
<dbReference type="EMBL" id="CAIF01000076">
    <property type="protein sequence ID" value="CCH43350.1"/>
    <property type="molecule type" value="Genomic_DNA"/>
</dbReference>
<organism evidence="2 3">
    <name type="scientific">Wickerhamomyces ciferrii (strain ATCC 14091 / BCRC 22168 / CBS 111 / JCM 3599 / NBRC 0793 / NRRL Y-1031 F-60-10)</name>
    <name type="common">Yeast</name>
    <name type="synonym">Pichia ciferrii</name>
    <dbReference type="NCBI Taxonomy" id="1206466"/>
    <lineage>
        <taxon>Eukaryota</taxon>
        <taxon>Fungi</taxon>
        <taxon>Dikarya</taxon>
        <taxon>Ascomycota</taxon>
        <taxon>Saccharomycotina</taxon>
        <taxon>Saccharomycetes</taxon>
        <taxon>Phaffomycetales</taxon>
        <taxon>Wickerhamomycetaceae</taxon>
        <taxon>Wickerhamomyces</taxon>
    </lineage>
</organism>
<keyword evidence="3" id="KW-1185">Reference proteome</keyword>